<accession>A0A2V1D4I7</accession>
<proteinExistence type="predicted"/>
<dbReference type="PANTHER" id="PTHR24148">
    <property type="entry name" value="ANKYRIN REPEAT DOMAIN-CONTAINING PROTEIN 39 HOMOLOG-RELATED"/>
    <property type="match status" value="1"/>
</dbReference>
<evidence type="ECO:0000313" key="3">
    <source>
        <dbReference type="Proteomes" id="UP000244855"/>
    </source>
</evidence>
<protein>
    <recommendedName>
        <fullName evidence="1">Heterokaryon incompatibility domain-containing protein</fullName>
    </recommendedName>
</protein>
<dbReference type="InterPro" id="IPR010730">
    <property type="entry name" value="HET"/>
</dbReference>
<evidence type="ECO:0000313" key="2">
    <source>
        <dbReference type="EMBL" id="PVH92403.1"/>
    </source>
</evidence>
<dbReference type="PANTHER" id="PTHR24148:SF73">
    <property type="entry name" value="HET DOMAIN PROTEIN (AFU_ORTHOLOGUE AFUA_8G01020)"/>
    <property type="match status" value="1"/>
</dbReference>
<sequence>MTNNNMYSPLKSRGRTIRLLTVHPGRFLNDPIDATLIETTIEQAARNGYTTISYTWGSIDTNRQWLIQCNGIQYSISNNLYNVLRRLRRPDVPILVWADALCINQADLAERTHQVGLMGEIYKNSSETAIWLGEPAIDDDMCRRFFHCISQENLASVLRGGPPRIAWHGDSRDRKFLREYLSTLRDTWEESATQDDVFGAFCLIQSIAEGTSAPLFKRFEIRRNTENPFIGVESKAAGILGGLRRLIRASWWKRIWVIQETVLAQKATVHFGMLSAPWSMFATAAACWTRDHHSLCLDLSGTFQGHDVLNQFSNAVLQIDATRNDHQNSATGSTLLSLLWKFRPLEASDKRDKVYALIGLTTNWQRRPPMEPNYNIDTGTVFLRTSVNNIHRHQCLTVLAGDLEATLNRKRISGLPSWVMDWSLPCLPQEIDRVASLGIYNASGGRCGPVRLHKQEPILEIEGVYVDSIIAVGNVSRHTQISDTHAVIREWDWMWRAQEHKRRSASYPLTRGGTYQDAFWRTLIGDQVQVATDSKGLRHRRATPDDESSFRSWYMWLRCILRDTLDRRAFFSERDLAEGIASIHYALKTATASRRFFITREGFMGIGPKTTEPGDVVYVVKNSHVPFVLRHALDRECGRGSQWQTLIGGGGGGTAKPEDRKSRKLSACYRLVGDCFVHGAMDGQFFRKGDEEVVDKVYLI</sequence>
<dbReference type="InterPro" id="IPR052895">
    <property type="entry name" value="HetReg/Transcr_Mod"/>
</dbReference>
<evidence type="ECO:0000259" key="1">
    <source>
        <dbReference type="Pfam" id="PF06985"/>
    </source>
</evidence>
<dbReference type="Proteomes" id="UP000244855">
    <property type="component" value="Unassembled WGS sequence"/>
</dbReference>
<name>A0A2V1D4I7_9PLEO</name>
<organism evidence="2 3">
    <name type="scientific">Periconia macrospinosa</name>
    <dbReference type="NCBI Taxonomy" id="97972"/>
    <lineage>
        <taxon>Eukaryota</taxon>
        <taxon>Fungi</taxon>
        <taxon>Dikarya</taxon>
        <taxon>Ascomycota</taxon>
        <taxon>Pezizomycotina</taxon>
        <taxon>Dothideomycetes</taxon>
        <taxon>Pleosporomycetidae</taxon>
        <taxon>Pleosporales</taxon>
        <taxon>Massarineae</taxon>
        <taxon>Periconiaceae</taxon>
        <taxon>Periconia</taxon>
    </lineage>
</organism>
<gene>
    <name evidence="2" type="ORF">DM02DRAFT_543740</name>
</gene>
<keyword evidence="3" id="KW-1185">Reference proteome</keyword>
<reference evidence="2 3" key="1">
    <citation type="journal article" date="2018" name="Sci. Rep.">
        <title>Comparative genomics provides insights into the lifestyle and reveals functional heterogeneity of dark septate endophytic fungi.</title>
        <authorList>
            <person name="Knapp D.G."/>
            <person name="Nemeth J.B."/>
            <person name="Barry K."/>
            <person name="Hainaut M."/>
            <person name="Henrissat B."/>
            <person name="Johnson J."/>
            <person name="Kuo A."/>
            <person name="Lim J.H.P."/>
            <person name="Lipzen A."/>
            <person name="Nolan M."/>
            <person name="Ohm R.A."/>
            <person name="Tamas L."/>
            <person name="Grigoriev I.V."/>
            <person name="Spatafora J.W."/>
            <person name="Nagy L.G."/>
            <person name="Kovacs G.M."/>
        </authorList>
    </citation>
    <scope>NUCLEOTIDE SEQUENCE [LARGE SCALE GENOMIC DNA]</scope>
    <source>
        <strain evidence="2 3">DSE2036</strain>
    </source>
</reference>
<dbReference type="Pfam" id="PF06985">
    <property type="entry name" value="HET"/>
    <property type="match status" value="1"/>
</dbReference>
<dbReference type="AlphaFoldDB" id="A0A2V1D4I7"/>
<dbReference type="OrthoDB" id="3557394at2759"/>
<feature type="domain" description="Heterokaryon incompatibility" evidence="1">
    <location>
        <begin position="49"/>
        <end position="260"/>
    </location>
</feature>
<dbReference type="Pfam" id="PF26639">
    <property type="entry name" value="Het-6_barrel"/>
    <property type="match status" value="1"/>
</dbReference>
<dbReference type="EMBL" id="KZ805686">
    <property type="protein sequence ID" value="PVH92403.1"/>
    <property type="molecule type" value="Genomic_DNA"/>
</dbReference>